<protein>
    <submittedName>
        <fullName evidence="2">Uncharacterized protein</fullName>
    </submittedName>
</protein>
<feature type="region of interest" description="Disordered" evidence="1">
    <location>
        <begin position="1"/>
        <end position="45"/>
    </location>
</feature>
<proteinExistence type="predicted"/>
<evidence type="ECO:0000313" key="2">
    <source>
        <dbReference type="EMBL" id="KAJ8351042.1"/>
    </source>
</evidence>
<name>A0AAD7R0J5_9TELE</name>
<dbReference type="Proteomes" id="UP001221898">
    <property type="component" value="Unassembled WGS sequence"/>
</dbReference>
<gene>
    <name evidence="2" type="ORF">AAFF_G00159080</name>
</gene>
<dbReference type="EMBL" id="JAINUG010002140">
    <property type="protein sequence ID" value="KAJ8351042.1"/>
    <property type="molecule type" value="Genomic_DNA"/>
</dbReference>
<evidence type="ECO:0000256" key="1">
    <source>
        <dbReference type="SAM" id="MobiDB-lite"/>
    </source>
</evidence>
<sequence length="71" mass="7764">MGPKSWAQLAVPTSEANIRPAKQPSGSREETTARTNHALASAQDPETRLQTLLETVRFCSKPDEITTTARL</sequence>
<reference evidence="2" key="1">
    <citation type="journal article" date="2023" name="Science">
        <title>Genome structures resolve the early diversification of teleost fishes.</title>
        <authorList>
            <person name="Parey E."/>
            <person name="Louis A."/>
            <person name="Montfort J."/>
            <person name="Bouchez O."/>
            <person name="Roques C."/>
            <person name="Iampietro C."/>
            <person name="Lluch J."/>
            <person name="Castinel A."/>
            <person name="Donnadieu C."/>
            <person name="Desvignes T."/>
            <person name="Floi Bucao C."/>
            <person name="Jouanno E."/>
            <person name="Wen M."/>
            <person name="Mejri S."/>
            <person name="Dirks R."/>
            <person name="Jansen H."/>
            <person name="Henkel C."/>
            <person name="Chen W.J."/>
            <person name="Zahm M."/>
            <person name="Cabau C."/>
            <person name="Klopp C."/>
            <person name="Thompson A.W."/>
            <person name="Robinson-Rechavi M."/>
            <person name="Braasch I."/>
            <person name="Lecointre G."/>
            <person name="Bobe J."/>
            <person name="Postlethwait J.H."/>
            <person name="Berthelot C."/>
            <person name="Roest Crollius H."/>
            <person name="Guiguen Y."/>
        </authorList>
    </citation>
    <scope>NUCLEOTIDE SEQUENCE</scope>
    <source>
        <strain evidence="2">NC1722</strain>
    </source>
</reference>
<evidence type="ECO:0000313" key="3">
    <source>
        <dbReference type="Proteomes" id="UP001221898"/>
    </source>
</evidence>
<organism evidence="2 3">
    <name type="scientific">Aldrovandia affinis</name>
    <dbReference type="NCBI Taxonomy" id="143900"/>
    <lineage>
        <taxon>Eukaryota</taxon>
        <taxon>Metazoa</taxon>
        <taxon>Chordata</taxon>
        <taxon>Craniata</taxon>
        <taxon>Vertebrata</taxon>
        <taxon>Euteleostomi</taxon>
        <taxon>Actinopterygii</taxon>
        <taxon>Neopterygii</taxon>
        <taxon>Teleostei</taxon>
        <taxon>Notacanthiformes</taxon>
        <taxon>Halosauridae</taxon>
        <taxon>Aldrovandia</taxon>
    </lineage>
</organism>
<dbReference type="AlphaFoldDB" id="A0AAD7R0J5"/>
<keyword evidence="3" id="KW-1185">Reference proteome</keyword>
<accession>A0AAD7R0J5</accession>
<comment type="caution">
    <text evidence="2">The sequence shown here is derived from an EMBL/GenBank/DDBJ whole genome shotgun (WGS) entry which is preliminary data.</text>
</comment>